<name>A0A139AFL0_GONPJ</name>
<dbReference type="Proteomes" id="UP000070544">
    <property type="component" value="Unassembled WGS sequence"/>
</dbReference>
<dbReference type="CDD" id="cd15457">
    <property type="entry name" value="NADAR"/>
    <property type="match status" value="1"/>
</dbReference>
<dbReference type="InterPro" id="IPR012816">
    <property type="entry name" value="NADAR"/>
</dbReference>
<accession>A0A139AFL0</accession>
<dbReference type="STRING" id="1344416.A0A139AFL0"/>
<dbReference type="InterPro" id="IPR037238">
    <property type="entry name" value="YbiA-like_sf"/>
</dbReference>
<dbReference type="OrthoDB" id="206452at2759"/>
<dbReference type="EMBL" id="KQ965761">
    <property type="protein sequence ID" value="KXS15548.1"/>
    <property type="molecule type" value="Genomic_DNA"/>
</dbReference>
<dbReference type="NCBIfam" id="TIGR02464">
    <property type="entry name" value="ribofla_fusion"/>
    <property type="match status" value="1"/>
</dbReference>
<evidence type="ECO:0000313" key="2">
    <source>
        <dbReference type="EMBL" id="KXS15548.1"/>
    </source>
</evidence>
<dbReference type="SUPFAM" id="SSF143990">
    <property type="entry name" value="YbiA-like"/>
    <property type="match status" value="1"/>
</dbReference>
<dbReference type="Gene3D" id="1.10.357.40">
    <property type="entry name" value="YbiA-like"/>
    <property type="match status" value="1"/>
</dbReference>
<reference evidence="2 3" key="1">
    <citation type="journal article" date="2015" name="Genome Biol. Evol.">
        <title>Phylogenomic analyses indicate that early fungi evolved digesting cell walls of algal ancestors of land plants.</title>
        <authorList>
            <person name="Chang Y."/>
            <person name="Wang S."/>
            <person name="Sekimoto S."/>
            <person name="Aerts A.L."/>
            <person name="Choi C."/>
            <person name="Clum A."/>
            <person name="LaButti K.M."/>
            <person name="Lindquist E.A."/>
            <person name="Yee Ngan C."/>
            <person name="Ohm R.A."/>
            <person name="Salamov A.A."/>
            <person name="Grigoriev I.V."/>
            <person name="Spatafora J.W."/>
            <person name="Berbee M.L."/>
        </authorList>
    </citation>
    <scope>NUCLEOTIDE SEQUENCE [LARGE SCALE GENOMIC DNA]</scope>
    <source>
        <strain evidence="2 3">JEL478</strain>
    </source>
</reference>
<dbReference type="Pfam" id="PF08719">
    <property type="entry name" value="NADAR"/>
    <property type="match status" value="1"/>
</dbReference>
<dbReference type="AlphaFoldDB" id="A0A139AFL0"/>
<sequence>MHDHNGPITPSCFSQFYPVQFEVDGLVFQTAEHAMMAAKAQFFGDDQSLQSILAASTPGQAKMLGRRVQRFEEKELDAVRYDIVVKNNMSKFSQNDEIAEFLLDTGDAILVEASPSDHQWGVGLGLKNPSVHVPSEWKGKNLLGFALMVVRERLYHQKVKTLPNTIFFYQRHL</sequence>
<proteinExistence type="predicted"/>
<keyword evidence="3" id="KW-1185">Reference proteome</keyword>
<feature type="domain" description="NADAR" evidence="1">
    <location>
        <begin position="10"/>
        <end position="154"/>
    </location>
</feature>
<protein>
    <recommendedName>
        <fullName evidence="1">NADAR domain-containing protein</fullName>
    </recommendedName>
</protein>
<gene>
    <name evidence="2" type="ORF">M427DRAFT_98663</name>
</gene>
<dbReference type="OMA" id="RMGINEY"/>
<evidence type="ECO:0000313" key="3">
    <source>
        <dbReference type="Proteomes" id="UP000070544"/>
    </source>
</evidence>
<organism evidence="2 3">
    <name type="scientific">Gonapodya prolifera (strain JEL478)</name>
    <name type="common">Monoblepharis prolifera</name>
    <dbReference type="NCBI Taxonomy" id="1344416"/>
    <lineage>
        <taxon>Eukaryota</taxon>
        <taxon>Fungi</taxon>
        <taxon>Fungi incertae sedis</taxon>
        <taxon>Chytridiomycota</taxon>
        <taxon>Chytridiomycota incertae sedis</taxon>
        <taxon>Monoblepharidomycetes</taxon>
        <taxon>Monoblepharidales</taxon>
        <taxon>Gonapodyaceae</taxon>
        <taxon>Gonapodya</taxon>
    </lineage>
</organism>
<evidence type="ECO:0000259" key="1">
    <source>
        <dbReference type="Pfam" id="PF08719"/>
    </source>
</evidence>